<evidence type="ECO:0000313" key="3">
    <source>
        <dbReference type="Proteomes" id="UP000229740"/>
    </source>
</evidence>
<dbReference type="InterPro" id="IPR000415">
    <property type="entry name" value="Nitroreductase-like"/>
</dbReference>
<dbReference type="GO" id="GO:0016491">
    <property type="term" value="F:oxidoreductase activity"/>
    <property type="evidence" value="ECO:0007669"/>
    <property type="project" value="InterPro"/>
</dbReference>
<dbReference type="InterPro" id="IPR052544">
    <property type="entry name" value="Bacteriocin_Proc_Enz"/>
</dbReference>
<dbReference type="SUPFAM" id="SSF55469">
    <property type="entry name" value="FMN-dependent nitroreductase-like"/>
    <property type="match status" value="1"/>
</dbReference>
<dbReference type="InterPro" id="IPR029479">
    <property type="entry name" value="Nitroreductase"/>
</dbReference>
<dbReference type="CDD" id="cd02142">
    <property type="entry name" value="McbC_SagB-like_oxidoreductase"/>
    <property type="match status" value="1"/>
</dbReference>
<proteinExistence type="predicted"/>
<dbReference type="InterPro" id="IPR020051">
    <property type="entry name" value="SagB-type_dehydrogenase"/>
</dbReference>
<sequence length="251" mass="28649">MQESHKEQFRYFLKDSIRQTIDFEQTDQHQGIAPPPIEKAVPPDAKRLDLLPPAQWTGIPKVDLLSAIQRRKSHRRFQKQPFTLEELAFLLWTTHGITHVVQPGTAFRTVPSAGCRHALETYLCILNVKGLEMGIYRYLPVEHQLMLEFHDDELERKIIDVTLGQKFTGRAAVTFFWTTIPYRMEWRYDAAAYKVIALDAGHVCQNLYLSCEAIEAGCCAIAAYNQVLADALLKLDGQEEFNLYLAAAGKI</sequence>
<accession>A0A2G6E267</accession>
<comment type="caution">
    <text evidence="2">The sequence shown here is derived from an EMBL/GenBank/DDBJ whole genome shotgun (WGS) entry which is preliminary data.</text>
</comment>
<dbReference type="EMBL" id="PDPS01000037">
    <property type="protein sequence ID" value="PID56176.1"/>
    <property type="molecule type" value="Genomic_DNA"/>
</dbReference>
<dbReference type="Gene3D" id="3.40.109.10">
    <property type="entry name" value="NADH Oxidase"/>
    <property type="match status" value="1"/>
</dbReference>
<gene>
    <name evidence="2" type="ORF">CSB45_12410</name>
</gene>
<dbReference type="PANTHER" id="PTHR43745:SF2">
    <property type="entry name" value="NITROREDUCTASE MJ1384-RELATED"/>
    <property type="match status" value="1"/>
</dbReference>
<organism evidence="2 3">
    <name type="scientific">candidate division KSB3 bacterium</name>
    <dbReference type="NCBI Taxonomy" id="2044937"/>
    <lineage>
        <taxon>Bacteria</taxon>
        <taxon>candidate division KSB3</taxon>
    </lineage>
</organism>
<evidence type="ECO:0000259" key="1">
    <source>
        <dbReference type="Pfam" id="PF00881"/>
    </source>
</evidence>
<dbReference type="NCBIfam" id="TIGR03605">
    <property type="entry name" value="antibiot_sagB"/>
    <property type="match status" value="1"/>
</dbReference>
<reference evidence="2 3" key="1">
    <citation type="submission" date="2017-10" db="EMBL/GenBank/DDBJ databases">
        <title>Novel microbial diversity and functional potential in the marine mammal oral microbiome.</title>
        <authorList>
            <person name="Dudek N.K."/>
            <person name="Sun C.L."/>
            <person name="Burstein D."/>
            <person name="Kantor R.S."/>
            <person name="Aliaga Goltsman D.S."/>
            <person name="Bik E.M."/>
            <person name="Thomas B.C."/>
            <person name="Banfield J.F."/>
            <person name="Relman D.A."/>
        </authorList>
    </citation>
    <scope>NUCLEOTIDE SEQUENCE [LARGE SCALE GENOMIC DNA]</scope>
    <source>
        <strain evidence="2">DOLZORAL124_49_17</strain>
    </source>
</reference>
<name>A0A2G6E267_9BACT</name>
<feature type="domain" description="Nitroreductase" evidence="1">
    <location>
        <begin position="68"/>
        <end position="244"/>
    </location>
</feature>
<evidence type="ECO:0000313" key="2">
    <source>
        <dbReference type="EMBL" id="PID56176.1"/>
    </source>
</evidence>
<protein>
    <submittedName>
        <fullName evidence="2">Thioester oxidase</fullName>
    </submittedName>
</protein>
<dbReference type="Pfam" id="PF00881">
    <property type="entry name" value="Nitroreductase"/>
    <property type="match status" value="1"/>
</dbReference>
<dbReference type="Proteomes" id="UP000229740">
    <property type="component" value="Unassembled WGS sequence"/>
</dbReference>
<dbReference type="AlphaFoldDB" id="A0A2G6E267"/>
<dbReference type="PANTHER" id="PTHR43745">
    <property type="entry name" value="NITROREDUCTASE MJ1384-RELATED"/>
    <property type="match status" value="1"/>
</dbReference>